<keyword evidence="5" id="KW-1185">Reference proteome</keyword>
<reference evidence="4" key="3">
    <citation type="submission" date="2025-09" db="UniProtKB">
        <authorList>
            <consortium name="Ensembl"/>
        </authorList>
    </citation>
    <scope>IDENTIFICATION</scope>
</reference>
<reference evidence="4" key="2">
    <citation type="submission" date="2025-08" db="UniProtKB">
        <authorList>
            <consortium name="Ensembl"/>
        </authorList>
    </citation>
    <scope>IDENTIFICATION</scope>
</reference>
<protein>
    <submittedName>
        <fullName evidence="4">Glutathione S-transferase A-like</fullName>
    </submittedName>
</protein>
<dbReference type="Ensembl" id="ENSGWIT00000023777.1">
    <property type="protein sequence ID" value="ENSGWIP00000021679.1"/>
    <property type="gene ID" value="ENSGWIG00000011683.1"/>
</dbReference>
<dbReference type="OrthoDB" id="2309723at2759"/>
<dbReference type="AlphaFoldDB" id="A0A8C5EGW9"/>
<proteinExistence type="inferred from homology"/>
<comment type="similarity">
    <text evidence="1">Belongs to the GST superfamily.</text>
</comment>
<dbReference type="InterPro" id="IPR036282">
    <property type="entry name" value="Glutathione-S-Trfase_C_sf"/>
</dbReference>
<dbReference type="InterPro" id="IPR004045">
    <property type="entry name" value="Glutathione_S-Trfase_N"/>
</dbReference>
<evidence type="ECO:0000256" key="1">
    <source>
        <dbReference type="ARBA" id="ARBA00007409"/>
    </source>
</evidence>
<dbReference type="PANTHER" id="PTHR44051">
    <property type="entry name" value="GLUTATHIONE S-TRANSFERASE-RELATED"/>
    <property type="match status" value="1"/>
</dbReference>
<dbReference type="PANTHER" id="PTHR44051:SF8">
    <property type="entry name" value="GLUTATHIONE S-TRANSFERASE GSTA"/>
    <property type="match status" value="1"/>
</dbReference>
<gene>
    <name evidence="4" type="primary">LOC114472194</name>
</gene>
<dbReference type="InterPro" id="IPR036249">
    <property type="entry name" value="Thioredoxin-like_sf"/>
</dbReference>
<name>A0A8C5EGW9_GOUWI</name>
<dbReference type="PROSITE" id="PS50404">
    <property type="entry name" value="GST_NTER"/>
    <property type="match status" value="1"/>
</dbReference>
<dbReference type="CDD" id="cd00299">
    <property type="entry name" value="GST_C_family"/>
    <property type="match status" value="1"/>
</dbReference>
<evidence type="ECO:0000313" key="4">
    <source>
        <dbReference type="Ensembl" id="ENSGWIP00000021679.1"/>
    </source>
</evidence>
<dbReference type="InterPro" id="IPR010987">
    <property type="entry name" value="Glutathione-S-Trfase_C-like"/>
</dbReference>
<dbReference type="Proteomes" id="UP000694680">
    <property type="component" value="Chromosome 11"/>
</dbReference>
<dbReference type="Pfam" id="PF14497">
    <property type="entry name" value="GST_C_3"/>
    <property type="match status" value="1"/>
</dbReference>
<dbReference type="CDD" id="cd00570">
    <property type="entry name" value="GST_N_family"/>
    <property type="match status" value="1"/>
</dbReference>
<dbReference type="PROSITE" id="PS50405">
    <property type="entry name" value="GST_CTER"/>
    <property type="match status" value="1"/>
</dbReference>
<evidence type="ECO:0000313" key="5">
    <source>
        <dbReference type="Proteomes" id="UP000694680"/>
    </source>
</evidence>
<sequence>MAQDITLMWGSGSPPCWRVMIALEEKNLKGYKSIRLSFEKGEHKSKQVMDINPRGQLPAFKIGNKIINESYGACMFLENEFKSQGTKLIPDCPTEQAMVYQRMFEGLTLAQKLGAVVYYSWNVPEDERRDSAIKRNKAALTEEAKLWEGYLAKQCKYLASKDFSMADVLVYPYIAYFFHFGLCEKRYPNLARYYHGLKDRPSIKKTWPPSWVDIPDSKDVMNDV</sequence>
<organism evidence="4 5">
    <name type="scientific">Gouania willdenowi</name>
    <name type="common">Blunt-snouted clingfish</name>
    <name type="synonym">Lepadogaster willdenowi</name>
    <dbReference type="NCBI Taxonomy" id="441366"/>
    <lineage>
        <taxon>Eukaryota</taxon>
        <taxon>Metazoa</taxon>
        <taxon>Chordata</taxon>
        <taxon>Craniata</taxon>
        <taxon>Vertebrata</taxon>
        <taxon>Euteleostomi</taxon>
        <taxon>Actinopterygii</taxon>
        <taxon>Neopterygii</taxon>
        <taxon>Teleostei</taxon>
        <taxon>Neoteleostei</taxon>
        <taxon>Acanthomorphata</taxon>
        <taxon>Ovalentaria</taxon>
        <taxon>Blenniimorphae</taxon>
        <taxon>Blenniiformes</taxon>
        <taxon>Gobiesocoidei</taxon>
        <taxon>Gobiesocidae</taxon>
        <taxon>Gobiesocinae</taxon>
        <taxon>Gouania</taxon>
    </lineage>
</organism>
<feature type="domain" description="GST N-terminal" evidence="2">
    <location>
        <begin position="3"/>
        <end position="85"/>
    </location>
</feature>
<dbReference type="Gene3D" id="1.20.1050.10">
    <property type="match status" value="1"/>
</dbReference>
<dbReference type="SUPFAM" id="SSF52833">
    <property type="entry name" value="Thioredoxin-like"/>
    <property type="match status" value="1"/>
</dbReference>
<dbReference type="Gene3D" id="3.40.30.10">
    <property type="entry name" value="Glutaredoxin"/>
    <property type="match status" value="1"/>
</dbReference>
<dbReference type="SFLD" id="SFLDS00019">
    <property type="entry name" value="Glutathione_Transferase_(cytos"/>
    <property type="match status" value="1"/>
</dbReference>
<feature type="domain" description="GST C-terminal" evidence="3">
    <location>
        <begin position="92"/>
        <end position="219"/>
    </location>
</feature>
<dbReference type="SUPFAM" id="SSF47616">
    <property type="entry name" value="GST C-terminal domain-like"/>
    <property type="match status" value="1"/>
</dbReference>
<reference evidence="4" key="1">
    <citation type="submission" date="2020-06" db="EMBL/GenBank/DDBJ databases">
        <authorList>
            <consortium name="Wellcome Sanger Institute Data Sharing"/>
        </authorList>
    </citation>
    <scope>NUCLEOTIDE SEQUENCE [LARGE SCALE GENOMIC DNA]</scope>
</reference>
<dbReference type="InterPro" id="IPR040079">
    <property type="entry name" value="Glutathione_S-Trfase"/>
</dbReference>
<dbReference type="InterPro" id="IPR004046">
    <property type="entry name" value="GST_C"/>
</dbReference>
<dbReference type="FunFam" id="3.40.30.10:FF:000221">
    <property type="entry name" value="Glutathione S-transferase rho"/>
    <property type="match status" value="1"/>
</dbReference>
<evidence type="ECO:0000259" key="3">
    <source>
        <dbReference type="PROSITE" id="PS50405"/>
    </source>
</evidence>
<dbReference type="GeneID" id="114472194"/>
<dbReference type="FunFam" id="1.20.1050.10:FF:000046">
    <property type="entry name" value="Glutathione S-transferase rho"/>
    <property type="match status" value="1"/>
</dbReference>
<accession>A0A8C5EGW9</accession>
<dbReference type="Pfam" id="PF13409">
    <property type="entry name" value="GST_N_2"/>
    <property type="match status" value="1"/>
</dbReference>
<evidence type="ECO:0000259" key="2">
    <source>
        <dbReference type="PROSITE" id="PS50404"/>
    </source>
</evidence>
<dbReference type="RefSeq" id="XP_028317162.1">
    <property type="nucleotide sequence ID" value="XM_028461361.1"/>
</dbReference>
<dbReference type="SFLD" id="SFLDG00358">
    <property type="entry name" value="Main_(cytGST)"/>
    <property type="match status" value="1"/>
</dbReference>